<dbReference type="Proteomes" id="UP001515480">
    <property type="component" value="Unassembled WGS sequence"/>
</dbReference>
<evidence type="ECO:0000313" key="1">
    <source>
        <dbReference type="EMBL" id="KAL1503115.1"/>
    </source>
</evidence>
<accession>A0AB34IMF1</accession>
<gene>
    <name evidence="1" type="ORF">AB1Y20_011178</name>
</gene>
<keyword evidence="2" id="KW-1185">Reference proteome</keyword>
<dbReference type="EMBL" id="JBGBPQ010000022">
    <property type="protein sequence ID" value="KAL1503115.1"/>
    <property type="molecule type" value="Genomic_DNA"/>
</dbReference>
<name>A0AB34IMF1_PRYPA</name>
<comment type="caution">
    <text evidence="1">The sequence shown here is derived from an EMBL/GenBank/DDBJ whole genome shotgun (WGS) entry which is preliminary data.</text>
</comment>
<protein>
    <submittedName>
        <fullName evidence="1">Uncharacterized protein</fullName>
    </submittedName>
</protein>
<reference evidence="1 2" key="1">
    <citation type="journal article" date="2024" name="Science">
        <title>Giant polyketide synthase enzymes in the biosynthesis of giant marine polyether toxins.</title>
        <authorList>
            <person name="Fallon T.R."/>
            <person name="Shende V.V."/>
            <person name="Wierzbicki I.H."/>
            <person name="Pendleton A.L."/>
            <person name="Watervoot N.F."/>
            <person name="Auber R.P."/>
            <person name="Gonzalez D.J."/>
            <person name="Wisecaver J.H."/>
            <person name="Moore B.S."/>
        </authorList>
    </citation>
    <scope>NUCLEOTIDE SEQUENCE [LARGE SCALE GENOMIC DNA]</scope>
    <source>
        <strain evidence="1 2">12B1</strain>
    </source>
</reference>
<organism evidence="1 2">
    <name type="scientific">Prymnesium parvum</name>
    <name type="common">Toxic golden alga</name>
    <dbReference type="NCBI Taxonomy" id="97485"/>
    <lineage>
        <taxon>Eukaryota</taxon>
        <taxon>Haptista</taxon>
        <taxon>Haptophyta</taxon>
        <taxon>Prymnesiophyceae</taxon>
        <taxon>Prymnesiales</taxon>
        <taxon>Prymnesiaceae</taxon>
        <taxon>Prymnesium</taxon>
    </lineage>
</organism>
<dbReference type="AlphaFoldDB" id="A0AB34IMF1"/>
<sequence>MCIMLTPTAPSDTLLVLAPLEDEADGGVPRWQLCYVNSVAATPSEPVLMVVPLPNRFGMREADFIFSPLEAPQVAAIRRAREALFQPYASAPPFTPHSSSPFSGRSATFGAPPPPLAVQSIGSYKISVAPSLAELETRAPWAQLRVAPDRVDAILSGVRAAYPSGYAFAIARAESAVAECGFAVVYREVVPFLPTAHEALAAPMGLVAMDATLLAINAVLEPQSIGTHAQVAAAAATGGSVAEHPTYRVDDVGLRALPPRWGRLAELVRALPVQGGGVLHAGKLLRHAPPRAACEWRLRGTYRNADVRGHALRGAEERALREAFEQLDAWLTARALLGDANATLAPRGGAAGRPAVADFVLMLAARQLAMPGVADRISDAPRPLGAPDVPQAEIFLNLDVAAARGVDATIDLDSYAFLHKDAPQFAALRDGTSLRGTVYARISATPAPPHVLPMAARTVAAAVESEGAAPVLS</sequence>
<proteinExistence type="predicted"/>
<evidence type="ECO:0000313" key="2">
    <source>
        <dbReference type="Proteomes" id="UP001515480"/>
    </source>
</evidence>